<dbReference type="InterPro" id="IPR037214">
    <property type="entry name" value="TROVE_dom_sf"/>
</dbReference>
<gene>
    <name evidence="1" type="ORF">JY572_30385</name>
</gene>
<dbReference type="EMBL" id="CP071091">
    <property type="protein sequence ID" value="QSQ12638.1"/>
    <property type="molecule type" value="Genomic_DNA"/>
</dbReference>
<protein>
    <recommendedName>
        <fullName evidence="3">RNA-binding protein</fullName>
    </recommendedName>
</protein>
<dbReference type="Proteomes" id="UP000663090">
    <property type="component" value="Chromosome"/>
</dbReference>
<name>A0ABX7N8F1_9BACT</name>
<dbReference type="SUPFAM" id="SSF53300">
    <property type="entry name" value="vWA-like"/>
    <property type="match status" value="1"/>
</dbReference>
<dbReference type="SUPFAM" id="SSF140864">
    <property type="entry name" value="TROVE domain-like"/>
    <property type="match status" value="1"/>
</dbReference>
<evidence type="ECO:0008006" key="3">
    <source>
        <dbReference type="Google" id="ProtNLM"/>
    </source>
</evidence>
<evidence type="ECO:0000313" key="1">
    <source>
        <dbReference type="EMBL" id="QSQ12638.1"/>
    </source>
</evidence>
<organism evidence="1 2">
    <name type="scientific">Myxococcus landrumensis</name>
    <dbReference type="NCBI Taxonomy" id="2813577"/>
    <lineage>
        <taxon>Bacteria</taxon>
        <taxon>Pseudomonadati</taxon>
        <taxon>Myxococcota</taxon>
        <taxon>Myxococcia</taxon>
        <taxon>Myxococcales</taxon>
        <taxon>Cystobacterineae</taxon>
        <taxon>Myxococcaceae</taxon>
        <taxon>Myxococcus</taxon>
    </lineage>
</organism>
<reference evidence="1 2" key="1">
    <citation type="submission" date="2021-02" db="EMBL/GenBank/DDBJ databases">
        <title>De Novo genome assembly of isolated myxobacteria.</title>
        <authorList>
            <person name="Stevens D.C."/>
        </authorList>
    </citation>
    <scope>NUCLEOTIDE SEQUENCE [LARGE SCALE GENOMIC DNA]</scope>
    <source>
        <strain evidence="1 2">SCHIC003</strain>
    </source>
</reference>
<dbReference type="Gene3D" id="3.40.50.410">
    <property type="entry name" value="von Willebrand factor, type A domain"/>
    <property type="match status" value="1"/>
</dbReference>
<dbReference type="RefSeq" id="WP_206714359.1">
    <property type="nucleotide sequence ID" value="NZ_CP071091.1"/>
</dbReference>
<accession>A0ABX7N8F1</accession>
<sequence length="591" mass="65247">MPRVLDDVVGALEHDGAWTHEGASAFDLSGTDPLTHLTFTKGSALLEETFYRTQQDEIREYATALLHAERHERGFGWKFAAYMRDPVKGKGNRIQGSVAPAILAAADPGGPFTEEYTFRCLRHRADDVALFVTHFENLGLGEVPEAARKGMARALAQMDEYQVLKYSRRQFPLMRRRKNGQRASLRLVDAMGLAKVHLDERTLKLYRYLHAPTRERAGLTQGLALLEARRAYFGGEASVENFVQGRLSTEQALSFMGSTAETWRRVLDVPGLLPDMAFKGYVRAMYQAGIPVEVLVAEARKRRFAGLWPHQIYMGWRAAMEGKSRPNYSGDKIVFTAEPAPALAPVFEVILEQVCKGLLPKGPSLGLADISGSMFGTPLGGAKSSAQVGDVAVTLAAVMARELGYAATFADDCYLENLREKQGVFSLAKKLCEGKGWGSTQVANSVVNLIFTLLDQPSRPRPRTLYFFSDMQFHPPQSQALMPQRVQKLRERAIEFDVTVPPLLAAIQAWHEFLGPVDVVLWNLAAYENAPLPSSVPHVLLLAGFDANSFRHVSEWQAKGSPAVPEKSGPALTPADAAAKNSVELDFIRTF</sequence>
<keyword evidence="2" id="KW-1185">Reference proteome</keyword>
<dbReference type="InterPro" id="IPR036465">
    <property type="entry name" value="vWFA_dom_sf"/>
</dbReference>
<evidence type="ECO:0000313" key="2">
    <source>
        <dbReference type="Proteomes" id="UP000663090"/>
    </source>
</evidence>
<proteinExistence type="predicted"/>